<dbReference type="VEuPathDB" id="CryptoDB:Cvel_17075"/>
<dbReference type="EMBL" id="CDMZ01000381">
    <property type="protein sequence ID" value="CEM13024.1"/>
    <property type="molecule type" value="Genomic_DNA"/>
</dbReference>
<accession>A0A0G4FIU0</accession>
<protein>
    <submittedName>
        <fullName evidence="1">Uncharacterized protein</fullName>
    </submittedName>
</protein>
<dbReference type="AlphaFoldDB" id="A0A0G4FIU0"/>
<dbReference type="VEuPathDB" id="CryptoDB:Cvel_18311"/>
<evidence type="ECO:0000313" key="1">
    <source>
        <dbReference type="EMBL" id="CEM13024.1"/>
    </source>
</evidence>
<name>A0A0G4FIU0_9ALVE</name>
<organism evidence="1">
    <name type="scientific">Chromera velia CCMP2878</name>
    <dbReference type="NCBI Taxonomy" id="1169474"/>
    <lineage>
        <taxon>Eukaryota</taxon>
        <taxon>Sar</taxon>
        <taxon>Alveolata</taxon>
        <taxon>Colpodellida</taxon>
        <taxon>Chromeraceae</taxon>
        <taxon>Chromera</taxon>
    </lineage>
</organism>
<reference evidence="1" key="1">
    <citation type="submission" date="2014-11" db="EMBL/GenBank/DDBJ databases">
        <authorList>
            <person name="Otto D Thomas"/>
            <person name="Naeem Raeece"/>
        </authorList>
    </citation>
    <scope>NUCLEOTIDE SEQUENCE</scope>
</reference>
<evidence type="ECO:0000313" key="2">
    <source>
        <dbReference type="EMBL" id="CEM16929.1"/>
    </source>
</evidence>
<dbReference type="EMBL" id="CDMZ01000563">
    <property type="protein sequence ID" value="CEM16929.1"/>
    <property type="molecule type" value="Genomic_DNA"/>
</dbReference>
<sequence length="117" mass="12808">MTKISGYKVDRRSAIWCLAYAKKKAGLTTTSLIEILSSDNLLDNLFVHFDTSIPEITDILSAREANQVDLIKSVVLCEHDIPAALKEGIAIDFTTSKPVYTGRCAHQITSVCTLHAA</sequence>
<proteinExistence type="predicted"/>
<gene>
    <name evidence="1" type="ORF">Cvel_17075</name>
    <name evidence="2" type="ORF">Cvel_18311</name>
</gene>